<dbReference type="InterPro" id="IPR020846">
    <property type="entry name" value="MFS_dom"/>
</dbReference>
<dbReference type="PROSITE" id="PS50850">
    <property type="entry name" value="MFS"/>
    <property type="match status" value="1"/>
</dbReference>
<sequence length="592" mass="64037">MAAEGGVAFVGAGGSGLRGDGGGFVGERVGRRWRRPVGGVRDRRCRLTGGPRMTAAIPADGDSADKRSAIVREVDDVPVNLTAIEGSDPEIDDKYKKWRIRTFYSIFIGYATFYFTRNSFTYTAPGMRAALGLSLEQLGVITSVFPLCYGFSKLISGVLSDRFSTRTFLAFGLAMTGVINILFGFQTSLMFMIPLWALNGVFQGFGAPPCAKLLTTWYAKSERGTWWGFWNTSHNTGGFFIPLVAGYCVRAFGWQYGMIVPGSIAIVMSLFLYNRIRDTPGDVGLPPVDVFKDEATADSKPATKKGSKEQGSAWKTLKTHVISNPYIWLLAVSYFFVYFVRQGVSSWAHIFLLDFKMVGNAQEAAFRVSGMEIGGLLGSLTSGWASDRMMRGRRIPVIILWLLGVMASLVGFYYVPGSWRYVSWLSVFCIGFFIYGPQMLVGLAGAEIVDKSAVSSAIGLLGWIAYLGASVAGFPLTKIVTNFGWGAYVASLLCFSAIAVVLLLPMWRLGMPDTKVKPVPVAVPAAIPEGVPAAKPVPAMAGAGEFRDCEKCATTGFIIKMDCGPATPNQAMSCKFIEVPCINCGGTGHVPL</sequence>
<feature type="transmembrane region" description="Helical" evidence="5">
    <location>
        <begin position="485"/>
        <end position="507"/>
    </location>
</feature>
<comment type="subcellular location">
    <subcellularLocation>
        <location evidence="1">Endomembrane system</location>
        <topology evidence="1">Multi-pass membrane protein</topology>
    </subcellularLocation>
</comment>
<feature type="transmembrane region" description="Helical" evidence="5">
    <location>
        <begin position="364"/>
        <end position="385"/>
    </location>
</feature>
<evidence type="ECO:0000313" key="8">
    <source>
        <dbReference type="Proteomes" id="UP001157974"/>
    </source>
</evidence>
<feature type="transmembrane region" description="Helical" evidence="5">
    <location>
        <begin position="453"/>
        <end position="473"/>
    </location>
</feature>
<feature type="domain" description="Major facilitator superfamily (MFS) profile" evidence="6">
    <location>
        <begin position="102"/>
        <end position="508"/>
    </location>
</feature>
<feature type="transmembrane region" description="Helical" evidence="5">
    <location>
        <begin position="137"/>
        <end position="156"/>
    </location>
</feature>
<dbReference type="GO" id="GO:0061513">
    <property type="term" value="F:glucose 6-phosphate:phosphate antiporter activity"/>
    <property type="evidence" value="ECO:0007669"/>
    <property type="project" value="TreeGrafter"/>
</dbReference>
<feature type="transmembrane region" description="Helical" evidence="5">
    <location>
        <begin position="421"/>
        <end position="441"/>
    </location>
</feature>
<reference evidence="7 8" key="1">
    <citation type="journal article" date="2023" name="Nat. Commun.">
        <title>Origin of minicircular mitochondrial genomes in red algae.</title>
        <authorList>
            <person name="Lee Y."/>
            <person name="Cho C.H."/>
            <person name="Lee Y.M."/>
            <person name="Park S.I."/>
            <person name="Yang J.H."/>
            <person name="West J.A."/>
            <person name="Bhattacharya D."/>
            <person name="Yoon H.S."/>
        </authorList>
    </citation>
    <scope>NUCLEOTIDE SEQUENCE [LARGE SCALE GENOMIC DNA]</scope>
    <source>
        <strain evidence="7 8">CCMP1338</strain>
        <tissue evidence="7">Whole cell</tissue>
    </source>
</reference>
<protein>
    <recommendedName>
        <fullName evidence="6">Major facilitator superfamily (MFS) profile domain-containing protein</fullName>
    </recommendedName>
</protein>
<keyword evidence="4 5" id="KW-0472">Membrane</keyword>
<evidence type="ECO:0000256" key="2">
    <source>
        <dbReference type="ARBA" id="ARBA00022692"/>
    </source>
</evidence>
<evidence type="ECO:0000313" key="7">
    <source>
        <dbReference type="EMBL" id="KAJ8907442.1"/>
    </source>
</evidence>
<keyword evidence="3 5" id="KW-1133">Transmembrane helix</keyword>
<feature type="transmembrane region" description="Helical" evidence="5">
    <location>
        <begin position="326"/>
        <end position="344"/>
    </location>
</feature>
<evidence type="ECO:0000256" key="4">
    <source>
        <dbReference type="ARBA" id="ARBA00023136"/>
    </source>
</evidence>
<dbReference type="Pfam" id="PF07690">
    <property type="entry name" value="MFS_1"/>
    <property type="match status" value="1"/>
</dbReference>
<evidence type="ECO:0000256" key="5">
    <source>
        <dbReference type="SAM" id="Phobius"/>
    </source>
</evidence>
<dbReference type="AlphaFoldDB" id="A0AAV8V1G3"/>
<dbReference type="GO" id="GO:0035435">
    <property type="term" value="P:phosphate ion transmembrane transport"/>
    <property type="evidence" value="ECO:0007669"/>
    <property type="project" value="TreeGrafter"/>
</dbReference>
<dbReference type="EMBL" id="JAMWBK010000002">
    <property type="protein sequence ID" value="KAJ8907442.1"/>
    <property type="molecule type" value="Genomic_DNA"/>
</dbReference>
<dbReference type="Proteomes" id="UP001157974">
    <property type="component" value="Unassembled WGS sequence"/>
</dbReference>
<keyword evidence="8" id="KW-1185">Reference proteome</keyword>
<keyword evidence="2 5" id="KW-0812">Transmembrane</keyword>
<dbReference type="GO" id="GO:0012505">
    <property type="term" value="C:endomembrane system"/>
    <property type="evidence" value="ECO:0007669"/>
    <property type="project" value="UniProtKB-SubCell"/>
</dbReference>
<gene>
    <name evidence="7" type="ORF">NDN08_007553</name>
</gene>
<comment type="caution">
    <text evidence="7">The sequence shown here is derived from an EMBL/GenBank/DDBJ whole genome shotgun (WGS) entry which is preliminary data.</text>
</comment>
<evidence type="ECO:0000259" key="6">
    <source>
        <dbReference type="PROSITE" id="PS50850"/>
    </source>
</evidence>
<dbReference type="InterPro" id="IPR051337">
    <property type="entry name" value="OPA_Antiporter"/>
</dbReference>
<dbReference type="PANTHER" id="PTHR43826:SF3">
    <property type="entry name" value="GLUCOSE-6-PHOSPHATE EXCHANGER SLC37A4"/>
    <property type="match status" value="1"/>
</dbReference>
<evidence type="ECO:0000256" key="1">
    <source>
        <dbReference type="ARBA" id="ARBA00004127"/>
    </source>
</evidence>
<dbReference type="InterPro" id="IPR011701">
    <property type="entry name" value="MFS"/>
</dbReference>
<dbReference type="SUPFAM" id="SSF103473">
    <property type="entry name" value="MFS general substrate transporter"/>
    <property type="match status" value="1"/>
</dbReference>
<feature type="transmembrane region" description="Helical" evidence="5">
    <location>
        <begin position="253"/>
        <end position="273"/>
    </location>
</feature>
<accession>A0AAV8V1G3</accession>
<dbReference type="PANTHER" id="PTHR43826">
    <property type="entry name" value="GLUCOSE-6-PHOSPHATE EXCHANGER SLC37A4"/>
    <property type="match status" value="1"/>
</dbReference>
<feature type="transmembrane region" description="Helical" evidence="5">
    <location>
        <begin position="168"/>
        <end position="193"/>
    </location>
</feature>
<organism evidence="7 8">
    <name type="scientific">Rhodosorus marinus</name>
    <dbReference type="NCBI Taxonomy" id="101924"/>
    <lineage>
        <taxon>Eukaryota</taxon>
        <taxon>Rhodophyta</taxon>
        <taxon>Stylonematophyceae</taxon>
        <taxon>Stylonematales</taxon>
        <taxon>Stylonemataceae</taxon>
        <taxon>Rhodosorus</taxon>
    </lineage>
</organism>
<feature type="transmembrane region" description="Helical" evidence="5">
    <location>
        <begin position="397"/>
        <end position="415"/>
    </location>
</feature>
<dbReference type="InterPro" id="IPR036259">
    <property type="entry name" value="MFS_trans_sf"/>
</dbReference>
<evidence type="ECO:0000256" key="3">
    <source>
        <dbReference type="ARBA" id="ARBA00022989"/>
    </source>
</evidence>
<proteinExistence type="predicted"/>
<dbReference type="Gene3D" id="1.20.1250.20">
    <property type="entry name" value="MFS general substrate transporter like domains"/>
    <property type="match status" value="2"/>
</dbReference>
<feature type="transmembrane region" description="Helical" evidence="5">
    <location>
        <begin position="100"/>
        <end position="117"/>
    </location>
</feature>
<dbReference type="GO" id="GO:0016020">
    <property type="term" value="C:membrane"/>
    <property type="evidence" value="ECO:0007669"/>
    <property type="project" value="UniProtKB-ARBA"/>
</dbReference>
<name>A0AAV8V1G3_9RHOD</name>